<evidence type="ECO:0000313" key="3">
    <source>
        <dbReference type="EMBL" id="CAI2374954.1"/>
    </source>
</evidence>
<dbReference type="Proteomes" id="UP001295684">
    <property type="component" value="Unassembled WGS sequence"/>
</dbReference>
<evidence type="ECO:0000259" key="2">
    <source>
        <dbReference type="Pfam" id="PF10544"/>
    </source>
</evidence>
<name>A0AAD1XLP8_EUPCR</name>
<evidence type="ECO:0000256" key="1">
    <source>
        <dbReference type="SAM" id="MobiDB-lite"/>
    </source>
</evidence>
<proteinExistence type="predicted"/>
<dbReference type="EMBL" id="CAMPGE010016393">
    <property type="protein sequence ID" value="CAI2374954.1"/>
    <property type="molecule type" value="Genomic_DNA"/>
</dbReference>
<protein>
    <recommendedName>
        <fullName evidence="2">Bacteriophage T5 Orf172 DNA-binding domain-containing protein</fullName>
    </recommendedName>
</protein>
<dbReference type="AlphaFoldDB" id="A0AAD1XLP8"/>
<comment type="caution">
    <text evidence="3">The sequence shown here is derived from an EMBL/GenBank/DDBJ whole genome shotgun (WGS) entry which is preliminary data.</text>
</comment>
<evidence type="ECO:0000313" key="4">
    <source>
        <dbReference type="Proteomes" id="UP001295684"/>
    </source>
</evidence>
<gene>
    <name evidence="3" type="ORF">ECRASSUSDP1_LOCUS16313</name>
</gene>
<dbReference type="InterPro" id="IPR018306">
    <property type="entry name" value="Phage_T5_Orf172_DNA-bd"/>
</dbReference>
<keyword evidence="4" id="KW-1185">Reference proteome</keyword>
<organism evidence="3 4">
    <name type="scientific">Euplotes crassus</name>
    <dbReference type="NCBI Taxonomy" id="5936"/>
    <lineage>
        <taxon>Eukaryota</taxon>
        <taxon>Sar</taxon>
        <taxon>Alveolata</taxon>
        <taxon>Ciliophora</taxon>
        <taxon>Intramacronucleata</taxon>
        <taxon>Spirotrichea</taxon>
        <taxon>Hypotrichia</taxon>
        <taxon>Euplotida</taxon>
        <taxon>Euplotidae</taxon>
        <taxon>Moneuplotes</taxon>
    </lineage>
</organism>
<dbReference type="Pfam" id="PF10544">
    <property type="entry name" value="T5orf172"/>
    <property type="match status" value="1"/>
</dbReference>
<accession>A0AAD1XLP8</accession>
<sequence>MEQKVAKDTNFLIKKMEKLCIEQPKNVSKEEQASRRVWARISVKTPPEDSNTLSSSSSKIRPQKSLKNKLQNPEKAQILSKLKKIPPIVHINLIDRFSSLSLKPSIKPASKESDKSHPKDLEQLEYRNEKDKDFIIYQAPKILKKMLFKKKNWVQYKDEDFQKTPYYRHIEHYSKLGNGCPTNDENTVTELYNKFMKKSAFKVSFPTEYDKNWLKRCLSKKISDHDRRGYVYVYYRYEDQKKKTNDKVMAFKIGRSVDAPTRIKTSSRKNGETYTTAITEVTNYYKHFETIIHDYLEEGRIIRNEIKDGKTEWFYLKFSKIQKAMKKCRVYLKTCRNDKPS</sequence>
<feature type="region of interest" description="Disordered" evidence="1">
    <location>
        <begin position="23"/>
        <end position="72"/>
    </location>
</feature>
<feature type="domain" description="Bacteriophage T5 Orf172 DNA-binding" evidence="2">
    <location>
        <begin position="229"/>
        <end position="328"/>
    </location>
</feature>
<reference evidence="3" key="1">
    <citation type="submission" date="2023-07" db="EMBL/GenBank/DDBJ databases">
        <authorList>
            <consortium name="AG Swart"/>
            <person name="Singh M."/>
            <person name="Singh A."/>
            <person name="Seah K."/>
            <person name="Emmerich C."/>
        </authorList>
    </citation>
    <scope>NUCLEOTIDE SEQUENCE</scope>
    <source>
        <strain evidence="3">DP1</strain>
    </source>
</reference>